<dbReference type="GO" id="GO:0022857">
    <property type="term" value="F:transmembrane transporter activity"/>
    <property type="evidence" value="ECO:0007669"/>
    <property type="project" value="InterPro"/>
</dbReference>
<proteinExistence type="inferred from homology"/>
<sequence>MHTRKSTHKKIILAILMLNIFIVMVGVGLVTPLLPQLILGMGASGQSIGLLVAAYGITQFLLSPLTGQLSDRYGRKAFIVGGGIVYAVAKCLFAAGDSLWMLYASRLLEGVAAALIVPPMMAYVADVTTTEEHAKGNALLGAAMSFGFVVGPGLGGFLAGYGVKVPLYVATGAAIAGVVVSLVCLPESLSTEQMNETRAKVRRRESFLKRYAQSLQSEYAMLFMLVFVMTFGLANFESVFGLYVTDRFYFSPQDIALILTTGAVIGVGMQALLVAKIMKRFGETRVITASLLFIATAYVVLLLAKAFWSIFLVTFCIFFATAMLRPALTTKLSKMAGNEQGYVAGMNNAYMSMGNIVGPTLAGIFYDVNQFAPFLAGGSILFLAFLMTLKLKEKHPVESEMSNT</sequence>
<feature type="transmembrane region" description="Helical" evidence="7">
    <location>
        <begin position="77"/>
        <end position="95"/>
    </location>
</feature>
<accession>A0A3M8DCQ7</accession>
<name>A0A3M8DCQ7_9BACL</name>
<feature type="transmembrane region" description="Helical" evidence="7">
    <location>
        <begin position="46"/>
        <end position="65"/>
    </location>
</feature>
<dbReference type="PRINTS" id="PR01035">
    <property type="entry name" value="TCRTETA"/>
</dbReference>
<evidence type="ECO:0000256" key="2">
    <source>
        <dbReference type="ARBA" id="ARBA00007520"/>
    </source>
</evidence>
<keyword evidence="6 7" id="KW-0472">Membrane</keyword>
<protein>
    <submittedName>
        <fullName evidence="9">MFS transporter</fullName>
    </submittedName>
</protein>
<evidence type="ECO:0000256" key="3">
    <source>
        <dbReference type="ARBA" id="ARBA00022448"/>
    </source>
</evidence>
<dbReference type="Gene3D" id="1.20.1250.20">
    <property type="entry name" value="MFS general substrate transporter like domains"/>
    <property type="match status" value="1"/>
</dbReference>
<feature type="transmembrane region" description="Helical" evidence="7">
    <location>
        <begin position="219"/>
        <end position="243"/>
    </location>
</feature>
<dbReference type="InterPro" id="IPR020846">
    <property type="entry name" value="MFS_dom"/>
</dbReference>
<dbReference type="SUPFAM" id="SSF103473">
    <property type="entry name" value="MFS general substrate transporter"/>
    <property type="match status" value="1"/>
</dbReference>
<feature type="transmembrane region" description="Helical" evidence="7">
    <location>
        <begin position="107"/>
        <end position="125"/>
    </location>
</feature>
<dbReference type="InterPro" id="IPR001958">
    <property type="entry name" value="Tet-R_TetA/multi-R_MdtG-like"/>
</dbReference>
<dbReference type="InterPro" id="IPR036259">
    <property type="entry name" value="MFS_trans_sf"/>
</dbReference>
<evidence type="ECO:0000313" key="9">
    <source>
        <dbReference type="EMBL" id="RNB84997.1"/>
    </source>
</evidence>
<dbReference type="PROSITE" id="PS00216">
    <property type="entry name" value="SUGAR_TRANSPORT_1"/>
    <property type="match status" value="1"/>
</dbReference>
<feature type="transmembrane region" description="Helical" evidence="7">
    <location>
        <begin position="12"/>
        <end position="34"/>
    </location>
</feature>
<keyword evidence="5 7" id="KW-1133">Transmembrane helix</keyword>
<feature type="transmembrane region" description="Helical" evidence="7">
    <location>
        <begin position="137"/>
        <end position="159"/>
    </location>
</feature>
<keyword evidence="3" id="KW-0813">Transport</keyword>
<comment type="caution">
    <text evidence="9">The sequence shown here is derived from an EMBL/GenBank/DDBJ whole genome shotgun (WGS) entry which is preliminary data.</text>
</comment>
<dbReference type="EMBL" id="RHHQ01000015">
    <property type="protein sequence ID" value="RNB84997.1"/>
    <property type="molecule type" value="Genomic_DNA"/>
</dbReference>
<dbReference type="RefSeq" id="WP_122919482.1">
    <property type="nucleotide sequence ID" value="NZ_RHHQ01000015.1"/>
</dbReference>
<feature type="domain" description="Major facilitator superfamily (MFS) profile" evidence="8">
    <location>
        <begin position="12"/>
        <end position="396"/>
    </location>
</feature>
<dbReference type="Pfam" id="PF07690">
    <property type="entry name" value="MFS_1"/>
    <property type="match status" value="1"/>
</dbReference>
<reference evidence="9 10" key="1">
    <citation type="submission" date="2018-10" db="EMBL/GenBank/DDBJ databases">
        <title>Phylogenomics of Brevibacillus.</title>
        <authorList>
            <person name="Dunlap C."/>
        </authorList>
    </citation>
    <scope>NUCLEOTIDE SEQUENCE [LARGE SCALE GENOMIC DNA]</scope>
    <source>
        <strain evidence="9 10">JCM 15716</strain>
    </source>
</reference>
<comment type="subcellular location">
    <subcellularLocation>
        <location evidence="1">Cell membrane</location>
        <topology evidence="1">Multi-pass membrane protein</topology>
    </subcellularLocation>
</comment>
<dbReference type="PANTHER" id="PTHR23504:SF115">
    <property type="entry name" value="MULTIDRUG RESISTANCE PROTEIN 2"/>
    <property type="match status" value="1"/>
</dbReference>
<feature type="transmembrane region" description="Helical" evidence="7">
    <location>
        <begin position="372"/>
        <end position="391"/>
    </location>
</feature>
<dbReference type="Proteomes" id="UP000271031">
    <property type="component" value="Unassembled WGS sequence"/>
</dbReference>
<evidence type="ECO:0000313" key="10">
    <source>
        <dbReference type="Proteomes" id="UP000271031"/>
    </source>
</evidence>
<keyword evidence="4 7" id="KW-0812">Transmembrane</keyword>
<dbReference type="PANTHER" id="PTHR23504">
    <property type="entry name" value="MAJOR FACILITATOR SUPERFAMILY DOMAIN-CONTAINING PROTEIN 10"/>
    <property type="match status" value="1"/>
</dbReference>
<comment type="similarity">
    <text evidence="2">Belongs to the major facilitator superfamily. TCR/Tet family.</text>
</comment>
<feature type="transmembrane region" description="Helical" evidence="7">
    <location>
        <begin position="286"/>
        <end position="304"/>
    </location>
</feature>
<dbReference type="AlphaFoldDB" id="A0A3M8DCQ7"/>
<evidence type="ECO:0000256" key="7">
    <source>
        <dbReference type="SAM" id="Phobius"/>
    </source>
</evidence>
<feature type="transmembrane region" description="Helical" evidence="7">
    <location>
        <begin position="349"/>
        <end position="366"/>
    </location>
</feature>
<feature type="transmembrane region" description="Helical" evidence="7">
    <location>
        <begin position="255"/>
        <end position="274"/>
    </location>
</feature>
<dbReference type="CDD" id="cd17325">
    <property type="entry name" value="MFS_MdtG_SLC18_like"/>
    <property type="match status" value="1"/>
</dbReference>
<evidence type="ECO:0000256" key="1">
    <source>
        <dbReference type="ARBA" id="ARBA00004651"/>
    </source>
</evidence>
<evidence type="ECO:0000256" key="4">
    <source>
        <dbReference type="ARBA" id="ARBA00022692"/>
    </source>
</evidence>
<keyword evidence="10" id="KW-1185">Reference proteome</keyword>
<dbReference type="PROSITE" id="PS50850">
    <property type="entry name" value="MFS"/>
    <property type="match status" value="1"/>
</dbReference>
<gene>
    <name evidence="9" type="ORF">EDM56_18930</name>
</gene>
<feature type="transmembrane region" description="Helical" evidence="7">
    <location>
        <begin position="165"/>
        <end position="185"/>
    </location>
</feature>
<organism evidence="9 10">
    <name type="scientific">Brevibacillus fluminis</name>
    <dbReference type="NCBI Taxonomy" id="511487"/>
    <lineage>
        <taxon>Bacteria</taxon>
        <taxon>Bacillati</taxon>
        <taxon>Bacillota</taxon>
        <taxon>Bacilli</taxon>
        <taxon>Bacillales</taxon>
        <taxon>Paenibacillaceae</taxon>
        <taxon>Brevibacillus</taxon>
    </lineage>
</organism>
<feature type="transmembrane region" description="Helical" evidence="7">
    <location>
        <begin position="310"/>
        <end position="328"/>
    </location>
</feature>
<dbReference type="InterPro" id="IPR005829">
    <property type="entry name" value="Sugar_transporter_CS"/>
</dbReference>
<dbReference type="GO" id="GO:0005886">
    <property type="term" value="C:plasma membrane"/>
    <property type="evidence" value="ECO:0007669"/>
    <property type="project" value="UniProtKB-SubCell"/>
</dbReference>
<evidence type="ECO:0000259" key="8">
    <source>
        <dbReference type="PROSITE" id="PS50850"/>
    </source>
</evidence>
<evidence type="ECO:0000256" key="6">
    <source>
        <dbReference type="ARBA" id="ARBA00023136"/>
    </source>
</evidence>
<dbReference type="InterPro" id="IPR011701">
    <property type="entry name" value="MFS"/>
</dbReference>
<dbReference type="OrthoDB" id="9793283at2"/>
<evidence type="ECO:0000256" key="5">
    <source>
        <dbReference type="ARBA" id="ARBA00022989"/>
    </source>
</evidence>